<dbReference type="GO" id="GO:0015074">
    <property type="term" value="P:DNA integration"/>
    <property type="evidence" value="ECO:0007669"/>
    <property type="project" value="InterPro"/>
</dbReference>
<dbReference type="PROSITE" id="PS51898">
    <property type="entry name" value="TYR_RECOMBINASE"/>
    <property type="match status" value="1"/>
</dbReference>
<dbReference type="SUPFAM" id="SSF56349">
    <property type="entry name" value="DNA breaking-rejoining enzymes"/>
    <property type="match status" value="1"/>
</dbReference>
<keyword evidence="7" id="KW-1185">Reference proteome</keyword>
<dbReference type="RefSeq" id="WP_132430134.1">
    <property type="nucleotide sequence ID" value="NZ_SMFZ01000002.1"/>
</dbReference>
<proteinExistence type="inferred from homology"/>
<dbReference type="InterPro" id="IPR050090">
    <property type="entry name" value="Tyrosine_recombinase_XerCD"/>
</dbReference>
<dbReference type="Gene3D" id="1.10.443.10">
    <property type="entry name" value="Intergrase catalytic core"/>
    <property type="match status" value="1"/>
</dbReference>
<evidence type="ECO:0000256" key="4">
    <source>
        <dbReference type="SAM" id="MobiDB-lite"/>
    </source>
</evidence>
<dbReference type="PANTHER" id="PTHR30349">
    <property type="entry name" value="PHAGE INTEGRASE-RELATED"/>
    <property type="match status" value="1"/>
</dbReference>
<dbReference type="InterPro" id="IPR013762">
    <property type="entry name" value="Integrase-like_cat_sf"/>
</dbReference>
<comment type="similarity">
    <text evidence="1">Belongs to the 'phage' integrase family.</text>
</comment>
<dbReference type="GO" id="GO:0003677">
    <property type="term" value="F:DNA binding"/>
    <property type="evidence" value="ECO:0007669"/>
    <property type="project" value="UniProtKB-KW"/>
</dbReference>
<dbReference type="Gene3D" id="1.10.150.130">
    <property type="match status" value="1"/>
</dbReference>
<evidence type="ECO:0000313" key="6">
    <source>
        <dbReference type="EMBL" id="TCK21380.1"/>
    </source>
</evidence>
<feature type="region of interest" description="Disordered" evidence="4">
    <location>
        <begin position="56"/>
        <end position="79"/>
    </location>
</feature>
<gene>
    <name evidence="6" type="ORF">EV378_5363</name>
</gene>
<protein>
    <submittedName>
        <fullName evidence="6">Site-specific recombinase XerD</fullName>
    </submittedName>
</protein>
<dbReference type="InterPro" id="IPR002104">
    <property type="entry name" value="Integrase_catalytic"/>
</dbReference>
<dbReference type="InterPro" id="IPR011010">
    <property type="entry name" value="DNA_brk_join_enz"/>
</dbReference>
<dbReference type="InterPro" id="IPR053876">
    <property type="entry name" value="Phage_int_M"/>
</dbReference>
<accession>A0A4R1HM38</accession>
<dbReference type="AlphaFoldDB" id="A0A4R1HM38"/>
<reference evidence="6 7" key="1">
    <citation type="submission" date="2019-03" db="EMBL/GenBank/DDBJ databases">
        <title>Sequencing the genomes of 1000 actinobacteria strains.</title>
        <authorList>
            <person name="Klenk H.-P."/>
        </authorList>
    </citation>
    <scope>NUCLEOTIDE SEQUENCE [LARGE SCALE GENOMIC DNA]</scope>
    <source>
        <strain evidence="6 7">DSM 44969</strain>
    </source>
</reference>
<dbReference type="Proteomes" id="UP000295560">
    <property type="component" value="Unassembled WGS sequence"/>
</dbReference>
<dbReference type="GO" id="GO:0006310">
    <property type="term" value="P:DNA recombination"/>
    <property type="evidence" value="ECO:0007669"/>
    <property type="project" value="UniProtKB-KW"/>
</dbReference>
<dbReference type="PANTHER" id="PTHR30349:SF64">
    <property type="entry name" value="PROPHAGE INTEGRASE INTD-RELATED"/>
    <property type="match status" value="1"/>
</dbReference>
<dbReference type="EMBL" id="SMFZ01000002">
    <property type="protein sequence ID" value="TCK21380.1"/>
    <property type="molecule type" value="Genomic_DNA"/>
</dbReference>
<name>A0A4R1HM38_PSEEN</name>
<evidence type="ECO:0000256" key="1">
    <source>
        <dbReference type="ARBA" id="ARBA00008857"/>
    </source>
</evidence>
<evidence type="ECO:0000256" key="3">
    <source>
        <dbReference type="ARBA" id="ARBA00023172"/>
    </source>
</evidence>
<keyword evidence="3" id="KW-0233">DNA recombination</keyword>
<organism evidence="6 7">
    <name type="scientific">Pseudonocardia endophytica</name>
    <dbReference type="NCBI Taxonomy" id="401976"/>
    <lineage>
        <taxon>Bacteria</taxon>
        <taxon>Bacillati</taxon>
        <taxon>Actinomycetota</taxon>
        <taxon>Actinomycetes</taxon>
        <taxon>Pseudonocardiales</taxon>
        <taxon>Pseudonocardiaceae</taxon>
        <taxon>Pseudonocardia</taxon>
    </lineage>
</organism>
<dbReference type="Pfam" id="PF00589">
    <property type="entry name" value="Phage_integrase"/>
    <property type="match status" value="1"/>
</dbReference>
<keyword evidence="2" id="KW-0238">DNA-binding</keyword>
<dbReference type="Pfam" id="PF22022">
    <property type="entry name" value="Phage_int_M"/>
    <property type="match status" value="1"/>
</dbReference>
<comment type="caution">
    <text evidence="6">The sequence shown here is derived from an EMBL/GenBank/DDBJ whole genome shotgun (WGS) entry which is preliminary data.</text>
</comment>
<dbReference type="OrthoDB" id="4326943at2"/>
<evidence type="ECO:0000256" key="2">
    <source>
        <dbReference type="ARBA" id="ARBA00023125"/>
    </source>
</evidence>
<feature type="domain" description="Tyr recombinase" evidence="5">
    <location>
        <begin position="186"/>
        <end position="406"/>
    </location>
</feature>
<dbReference type="InterPro" id="IPR010998">
    <property type="entry name" value="Integrase_recombinase_N"/>
</dbReference>
<evidence type="ECO:0000313" key="7">
    <source>
        <dbReference type="Proteomes" id="UP000295560"/>
    </source>
</evidence>
<evidence type="ECO:0000259" key="5">
    <source>
        <dbReference type="PROSITE" id="PS51898"/>
    </source>
</evidence>
<sequence length="414" mass="45721">MARPPLAMGTHGSISIKRRTTSDGVARGSFVARCRFRDYDGVTRWLERSGSTKAAASRSIQDEIRSRTGSPSAPLRPSDTFERAAETWLRKLDAQVADGTRAVTTADTYRQRLRSVVLPAMGQWRLYECTVPNVDAFFSGLAAKHSPESRKTIRTVVSLVLRVAVQHEALQDNPIRHLDPIERGPRRPRALTTEERRRFLAWMAGTSSDPIEARAQAAARRRDLPDLITFMIGTGVRVGEAFAVRERDLDLEGIPVESSDGLMSVPIVAITGNVVRHRGKGLHRHDGKTTTSLRIVPLPNFVVTMLRARPAKGPDVPVFPAASAKSGFNWKDPNNINRYIREAREAAGMDWPVVSHTFRKTAATIWHDSGVLTDRQKADLTGHAKISTLTDIYVARGELHPAGAAVMDAAWMDS</sequence>